<protein>
    <submittedName>
        <fullName evidence="2">Uncharacterized protein</fullName>
    </submittedName>
</protein>
<keyword evidence="1" id="KW-1133">Transmembrane helix</keyword>
<keyword evidence="3" id="KW-1185">Reference proteome</keyword>
<proteinExistence type="predicted"/>
<organism evidence="2 3">
    <name type="scientific">Pseudoalteromonas viridis</name>
    <dbReference type="NCBI Taxonomy" id="339617"/>
    <lineage>
        <taxon>Bacteria</taxon>
        <taxon>Pseudomonadati</taxon>
        <taxon>Pseudomonadota</taxon>
        <taxon>Gammaproteobacteria</taxon>
        <taxon>Alteromonadales</taxon>
        <taxon>Pseudoalteromonadaceae</taxon>
        <taxon>Pseudoalteromonas</taxon>
    </lineage>
</organism>
<accession>A0ABX7V217</accession>
<reference evidence="2 3" key="1">
    <citation type="submission" date="2021-03" db="EMBL/GenBank/DDBJ databases">
        <title>Complete Genome of Pseudoalteromonas viridis Strain BBR56, a new biocontrol bacterial candidate.</title>
        <authorList>
            <person name="Handayani D.P."/>
            <person name="Isnansetyo A."/>
            <person name="Istiqomah I."/>
            <person name="Jumina J."/>
        </authorList>
    </citation>
    <scope>NUCLEOTIDE SEQUENCE [LARGE SCALE GENOMIC DNA]</scope>
    <source>
        <strain evidence="2 3">BBR56</strain>
    </source>
</reference>
<evidence type="ECO:0000313" key="2">
    <source>
        <dbReference type="EMBL" id="QTL34934.1"/>
    </source>
</evidence>
<keyword evidence="1" id="KW-0812">Transmembrane</keyword>
<gene>
    <name evidence="2" type="ORF">J5X90_15580</name>
</gene>
<feature type="transmembrane region" description="Helical" evidence="1">
    <location>
        <begin position="49"/>
        <end position="70"/>
    </location>
</feature>
<keyword evidence="1" id="KW-0472">Membrane</keyword>
<sequence length="105" mass="11300">MSITQRLLLAVLAVLWLLLLKEVLLDEFSAYITALQCKEADNGWRVAVLLSTAFVFAVLCVSGCLGIVYFKYTKARSVSVALVITLCCGVLASGAGVWGIMLLPC</sequence>
<name>A0ABX7V217_9GAMM</name>
<evidence type="ECO:0000313" key="3">
    <source>
        <dbReference type="Proteomes" id="UP000665025"/>
    </source>
</evidence>
<feature type="transmembrane region" description="Helical" evidence="1">
    <location>
        <begin position="82"/>
        <end position="103"/>
    </location>
</feature>
<dbReference type="Proteomes" id="UP000665025">
    <property type="component" value="Chromosome 1"/>
</dbReference>
<evidence type="ECO:0000256" key="1">
    <source>
        <dbReference type="SAM" id="Phobius"/>
    </source>
</evidence>
<dbReference type="RefSeq" id="WP_209051955.1">
    <property type="nucleotide sequence ID" value="NZ_CP072425.1"/>
</dbReference>
<dbReference type="EMBL" id="CP072425">
    <property type="protein sequence ID" value="QTL34934.1"/>
    <property type="molecule type" value="Genomic_DNA"/>
</dbReference>